<dbReference type="PANTHER" id="PTHR30007:SF1">
    <property type="entry name" value="BLR1914 PROTEIN"/>
    <property type="match status" value="1"/>
</dbReference>
<evidence type="ECO:0000313" key="4">
    <source>
        <dbReference type="Proteomes" id="UP001269819"/>
    </source>
</evidence>
<dbReference type="EMBL" id="JAWIIJ010000013">
    <property type="protein sequence ID" value="MDV2080377.1"/>
    <property type="molecule type" value="Genomic_DNA"/>
</dbReference>
<gene>
    <name evidence="3" type="ORF">RYS15_16950</name>
</gene>
<evidence type="ECO:0000313" key="3">
    <source>
        <dbReference type="EMBL" id="MDV2080377.1"/>
    </source>
</evidence>
<proteinExistence type="predicted"/>
<feature type="domain" description="Transposase IS4-like" evidence="1">
    <location>
        <begin position="91"/>
        <end position="245"/>
    </location>
</feature>
<dbReference type="Pfam" id="PF13340">
    <property type="entry name" value="DUF4096"/>
    <property type="match status" value="1"/>
</dbReference>
<keyword evidence="4" id="KW-1185">Reference proteome</keyword>
<evidence type="ECO:0000259" key="1">
    <source>
        <dbReference type="Pfam" id="PF01609"/>
    </source>
</evidence>
<organism evidence="3 4">
    <name type="scientific">Marinobacter xestospongiae</name>
    <dbReference type="NCBI Taxonomy" id="994319"/>
    <lineage>
        <taxon>Bacteria</taxon>
        <taxon>Pseudomonadati</taxon>
        <taxon>Pseudomonadota</taxon>
        <taxon>Gammaproteobacteria</taxon>
        <taxon>Pseudomonadales</taxon>
        <taxon>Marinobacteraceae</taxon>
        <taxon>Marinobacter</taxon>
    </lineage>
</organism>
<evidence type="ECO:0000259" key="2">
    <source>
        <dbReference type="Pfam" id="PF13340"/>
    </source>
</evidence>
<dbReference type="Pfam" id="PF01609">
    <property type="entry name" value="DDE_Tnp_1"/>
    <property type="match status" value="1"/>
</dbReference>
<name>A0ABU3W1G1_9GAMM</name>
<dbReference type="InterPro" id="IPR002559">
    <property type="entry name" value="Transposase_11"/>
</dbReference>
<dbReference type="InterPro" id="IPR025161">
    <property type="entry name" value="IS402-like_dom"/>
</dbReference>
<dbReference type="NCBIfam" id="NF033580">
    <property type="entry name" value="transpos_IS5_3"/>
    <property type="match status" value="1"/>
</dbReference>
<feature type="domain" description="Insertion element IS402-like" evidence="2">
    <location>
        <begin position="6"/>
        <end position="79"/>
    </location>
</feature>
<sequence length="250" mass="28472">MPRMILKDHQWELVKDLLPGKASDRGVTAKDNRLFLEAVLWVARTGAPWRDLPEHFGKWNSVYMRYNRWCEKGLWTAIFEALSTDADFEYIMVDGSIVRVHQQGAPKKSTQHCEAVGHSRGGLTTKIHATADALGNPLRLILTAGQASEYGQAQALIEGFQAEYVLADKGYDSDGFVTAIREAGSAPVIPPRRGRKQPRECDRELYKERNLVERLFQKLKQFRRVATRYERLGRNYLGMLHIAASMIWLA</sequence>
<dbReference type="Proteomes" id="UP001269819">
    <property type="component" value="Unassembled WGS sequence"/>
</dbReference>
<comment type="caution">
    <text evidence="3">The sequence shown here is derived from an EMBL/GenBank/DDBJ whole genome shotgun (WGS) entry which is preliminary data.</text>
</comment>
<reference evidence="3 4" key="1">
    <citation type="submission" date="2023-10" db="EMBL/GenBank/DDBJ databases">
        <title>Characteristics and mechanism of a salt-tolerant marine origin heterotrophic nitrifying- aerobic denitrifying bacteria Marinobacter xestospongiae HN1.</title>
        <authorList>
            <person name="Qi R."/>
        </authorList>
    </citation>
    <scope>NUCLEOTIDE SEQUENCE [LARGE SCALE GENOMIC DNA]</scope>
    <source>
        <strain evidence="3 4">HN1</strain>
    </source>
</reference>
<dbReference type="PANTHER" id="PTHR30007">
    <property type="entry name" value="PHP DOMAIN PROTEIN"/>
    <property type="match status" value="1"/>
</dbReference>
<accession>A0ABU3W1G1</accession>
<protein>
    <submittedName>
        <fullName evidence="3">IS5 family transposase</fullName>
    </submittedName>
</protein>